<dbReference type="AlphaFoldDB" id="A0A162Z9P4"/>
<organism evidence="2 3">
    <name type="scientific">Phycomyces blakesleeanus (strain ATCC 8743b / DSM 1359 / FGSC 10004 / NBRC 33097 / NRRL 1555)</name>
    <dbReference type="NCBI Taxonomy" id="763407"/>
    <lineage>
        <taxon>Eukaryota</taxon>
        <taxon>Fungi</taxon>
        <taxon>Fungi incertae sedis</taxon>
        <taxon>Mucoromycota</taxon>
        <taxon>Mucoromycotina</taxon>
        <taxon>Mucoromycetes</taxon>
        <taxon>Mucorales</taxon>
        <taxon>Phycomycetaceae</taxon>
        <taxon>Phycomyces</taxon>
    </lineage>
</organism>
<feature type="region of interest" description="Disordered" evidence="1">
    <location>
        <begin position="87"/>
        <end position="110"/>
    </location>
</feature>
<dbReference type="Proteomes" id="UP000077315">
    <property type="component" value="Unassembled WGS sequence"/>
</dbReference>
<feature type="compositionally biased region" description="Basic residues" evidence="1">
    <location>
        <begin position="35"/>
        <end position="54"/>
    </location>
</feature>
<gene>
    <name evidence="2" type="ORF">PHYBLDRAFT_153648</name>
</gene>
<dbReference type="EMBL" id="KV441011">
    <property type="protein sequence ID" value="OAD65261.1"/>
    <property type="molecule type" value="Genomic_DNA"/>
</dbReference>
<feature type="compositionally biased region" description="Basic and acidic residues" evidence="1">
    <location>
        <begin position="23"/>
        <end position="34"/>
    </location>
</feature>
<feature type="region of interest" description="Disordered" evidence="1">
    <location>
        <begin position="1"/>
        <end position="71"/>
    </location>
</feature>
<dbReference type="RefSeq" id="XP_018283301.1">
    <property type="nucleotide sequence ID" value="XM_018433215.1"/>
</dbReference>
<feature type="compositionally biased region" description="Basic residues" evidence="1">
    <location>
        <begin position="1"/>
        <end position="17"/>
    </location>
</feature>
<dbReference type="GeneID" id="28994121"/>
<evidence type="ECO:0000313" key="3">
    <source>
        <dbReference type="Proteomes" id="UP000077315"/>
    </source>
</evidence>
<dbReference type="VEuPathDB" id="FungiDB:PHYBLDRAFT_153648"/>
<reference evidence="3" key="1">
    <citation type="submission" date="2015-06" db="EMBL/GenBank/DDBJ databases">
        <title>Expansion of signal transduction pathways in fungi by whole-genome duplication.</title>
        <authorList>
            <consortium name="DOE Joint Genome Institute"/>
            <person name="Corrochano L.M."/>
            <person name="Kuo A."/>
            <person name="Marcet-Houben M."/>
            <person name="Polaino S."/>
            <person name="Salamov A."/>
            <person name="Villalobos J.M."/>
            <person name="Alvarez M.I."/>
            <person name="Avalos J."/>
            <person name="Benito E.P."/>
            <person name="Benoit I."/>
            <person name="Burger G."/>
            <person name="Camino L.P."/>
            <person name="Canovas D."/>
            <person name="Cerda-Olmedo E."/>
            <person name="Cheng J.-F."/>
            <person name="Dominguez A."/>
            <person name="Elias M."/>
            <person name="Eslava A.P."/>
            <person name="Glaser F."/>
            <person name="Grimwood J."/>
            <person name="Gutierrez G."/>
            <person name="Heitman J."/>
            <person name="Henrissat B."/>
            <person name="Iturriaga E.A."/>
            <person name="Lang B.F."/>
            <person name="Lavin J.L."/>
            <person name="Lee S."/>
            <person name="Li W."/>
            <person name="Lindquist E."/>
            <person name="Lopez-Garcia S."/>
            <person name="Luque E.M."/>
            <person name="Marcos A.T."/>
            <person name="Martin J."/>
            <person name="McCluskey K."/>
            <person name="Medina H.R."/>
            <person name="Miralles-Duran A."/>
            <person name="Miyazaki A."/>
            <person name="Munoz-Torres E."/>
            <person name="Oguiza J.A."/>
            <person name="Ohm R."/>
            <person name="Olmedo M."/>
            <person name="Orejas M."/>
            <person name="Ortiz-Castellanos L."/>
            <person name="Pisabarro A.G."/>
            <person name="Rodriguez-Romero J."/>
            <person name="Ruiz-Herrera J."/>
            <person name="Ruiz-Vazquez R."/>
            <person name="Sanz C."/>
            <person name="Schackwitz W."/>
            <person name="Schmutz J."/>
            <person name="Shahriari M."/>
            <person name="Shelest E."/>
            <person name="Silva-Franco F."/>
            <person name="Soanes D."/>
            <person name="Syed K."/>
            <person name="Tagua V.G."/>
            <person name="Talbot N.J."/>
            <person name="Thon M."/>
            <person name="De vries R.P."/>
            <person name="Wiebenga A."/>
            <person name="Yadav J.S."/>
            <person name="Braun E.L."/>
            <person name="Baker S."/>
            <person name="Garre V."/>
            <person name="Horwitz B."/>
            <person name="Torres-Martinez S."/>
            <person name="Idnurm A."/>
            <person name="Herrera-Estrella A."/>
            <person name="Gabaldon T."/>
            <person name="Grigoriev I.V."/>
        </authorList>
    </citation>
    <scope>NUCLEOTIDE SEQUENCE [LARGE SCALE GENOMIC DNA]</scope>
    <source>
        <strain evidence="3">NRRL 1555(-)</strain>
    </source>
</reference>
<sequence>MARRPTRKAKACARRKGQTAPQERPKYVPEEKGKPPHKKGQSMCQKKRANRPTRKATVCASKKGQLAHKKDHSMCQQKWLTILQERPKYAPEQTSMRPTRKANAPNAHQRKKGFSETLKVTYNLQNSQAKVHCYVQVQVQIQFQVLSKSKTKCPKTVQVLF</sequence>
<accession>A0A162Z9P4</accession>
<dbReference type="InParanoid" id="A0A162Z9P4"/>
<keyword evidence="3" id="KW-1185">Reference proteome</keyword>
<evidence type="ECO:0000313" key="2">
    <source>
        <dbReference type="EMBL" id="OAD65261.1"/>
    </source>
</evidence>
<proteinExistence type="predicted"/>
<protein>
    <submittedName>
        <fullName evidence="2">Uncharacterized protein</fullName>
    </submittedName>
</protein>
<evidence type="ECO:0000256" key="1">
    <source>
        <dbReference type="SAM" id="MobiDB-lite"/>
    </source>
</evidence>
<name>A0A162Z9P4_PHYB8</name>